<proteinExistence type="predicted"/>
<feature type="transmembrane region" description="Helical" evidence="2">
    <location>
        <begin position="197"/>
        <end position="217"/>
    </location>
</feature>
<feature type="compositionally biased region" description="Pro residues" evidence="1">
    <location>
        <begin position="315"/>
        <end position="325"/>
    </location>
</feature>
<evidence type="ECO:0000256" key="1">
    <source>
        <dbReference type="SAM" id="MobiDB-lite"/>
    </source>
</evidence>
<evidence type="ECO:0000313" key="4">
    <source>
        <dbReference type="EMBL" id="XDQ03266.1"/>
    </source>
</evidence>
<sequence>MTTAARREADTLPAEQGASAPELAPPAASFRGTTTVSERAVRRIAERATAEALPGRTAKATATVRGGRAEVSLGVTLPYPAPLAEGARDVQRHVVDRTRELTGLDVPTAHVDVTALAAPKYSRTPVSPTEDTNSPAAARRWWSGRRTPLTLLTLLATVACGALAFDLIQVHTAHRSAAAWRMSAVHWLADHGPGDPVVVIAGALMGLIGIWMVVLALTPGLRHRSTVVTAAERVDAAVDRSAVESLVRDAVGDVPGIASVRVRTRRRRVTVRTRLAFGDRAIAHAAVTAAARAAVTSCRLRREPRLRVTVTPDPVWQPPAQPPTPRVAKEVDQ</sequence>
<organism evidence="4">
    <name type="scientific">Streptomyces sp. R08</name>
    <dbReference type="NCBI Taxonomy" id="3238624"/>
    <lineage>
        <taxon>Bacteria</taxon>
        <taxon>Bacillati</taxon>
        <taxon>Actinomycetota</taxon>
        <taxon>Actinomycetes</taxon>
        <taxon>Kitasatosporales</taxon>
        <taxon>Streptomycetaceae</taxon>
        <taxon>Streptomyces</taxon>
    </lineage>
</organism>
<dbReference type="AlphaFoldDB" id="A0AB39MDK7"/>
<evidence type="ECO:0000259" key="3">
    <source>
        <dbReference type="Pfam" id="PF19803"/>
    </source>
</evidence>
<feature type="region of interest" description="Disordered" evidence="1">
    <location>
        <begin position="311"/>
        <end position="333"/>
    </location>
</feature>
<name>A0AB39MDK7_9ACTN</name>
<reference evidence="4" key="1">
    <citation type="submission" date="2024-07" db="EMBL/GenBank/DDBJ databases">
        <authorList>
            <person name="Yu S.T."/>
        </authorList>
    </citation>
    <scope>NUCLEOTIDE SEQUENCE</scope>
    <source>
        <strain evidence="4">R08</strain>
    </source>
</reference>
<dbReference type="InterPro" id="IPR046253">
    <property type="entry name" value="DUF6286"/>
</dbReference>
<feature type="compositionally biased region" description="Low complexity" evidence="1">
    <location>
        <begin position="18"/>
        <end position="29"/>
    </location>
</feature>
<keyword evidence="2" id="KW-0812">Transmembrane</keyword>
<evidence type="ECO:0000256" key="2">
    <source>
        <dbReference type="SAM" id="Phobius"/>
    </source>
</evidence>
<gene>
    <name evidence="4" type="ORF">AB5J58_25305</name>
</gene>
<feature type="region of interest" description="Disordered" evidence="1">
    <location>
        <begin position="1"/>
        <end position="36"/>
    </location>
</feature>
<dbReference type="EMBL" id="CP163431">
    <property type="protein sequence ID" value="XDQ03266.1"/>
    <property type="molecule type" value="Genomic_DNA"/>
</dbReference>
<dbReference type="Pfam" id="PF19803">
    <property type="entry name" value="DUF6286"/>
    <property type="match status" value="1"/>
</dbReference>
<feature type="transmembrane region" description="Helical" evidence="2">
    <location>
        <begin position="149"/>
        <end position="168"/>
    </location>
</feature>
<protein>
    <submittedName>
        <fullName evidence="4">DUF6286 domain-containing Asp23/Gls24 family envelope stress response protein</fullName>
    </submittedName>
</protein>
<feature type="compositionally biased region" description="Basic and acidic residues" evidence="1">
    <location>
        <begin position="1"/>
        <end position="10"/>
    </location>
</feature>
<keyword evidence="2" id="KW-0472">Membrane</keyword>
<keyword evidence="2" id="KW-1133">Transmembrane helix</keyword>
<accession>A0AB39MDK7</accession>
<dbReference type="RefSeq" id="WP_369189214.1">
    <property type="nucleotide sequence ID" value="NZ_CP163431.1"/>
</dbReference>
<feature type="domain" description="DUF6286" evidence="3">
    <location>
        <begin position="207"/>
        <end position="310"/>
    </location>
</feature>